<dbReference type="EMBL" id="NCDQ01000069">
    <property type="protein sequence ID" value="OYX04597.1"/>
    <property type="molecule type" value="Genomic_DNA"/>
</dbReference>
<reference evidence="3 4" key="1">
    <citation type="submission" date="2017-03" db="EMBL/GenBank/DDBJ databases">
        <title>Lifting the veil on microbial sulfur biogeochemistry in mining wastewaters.</title>
        <authorList>
            <person name="Kantor R.S."/>
            <person name="Colenbrander Nelson T."/>
            <person name="Marshall S."/>
            <person name="Bennett D."/>
            <person name="Apte S."/>
            <person name="Camacho D."/>
            <person name="Thomas B.C."/>
            <person name="Warren L.A."/>
            <person name="Banfield J.F."/>
        </authorList>
    </citation>
    <scope>NUCLEOTIDE SEQUENCE [LARGE SCALE GENOMIC DNA]</scope>
    <source>
        <strain evidence="3">32-67-7</strain>
    </source>
</reference>
<gene>
    <name evidence="3" type="ORF">B7Z12_06050</name>
</gene>
<dbReference type="AlphaFoldDB" id="A0A258DA47"/>
<comment type="similarity">
    <text evidence="1 2">Belongs to the UPF0301 (AlgH) family.</text>
</comment>
<dbReference type="InterPro" id="IPR003774">
    <property type="entry name" value="AlgH-like"/>
</dbReference>
<proteinExistence type="inferred from homology"/>
<dbReference type="PANTHER" id="PTHR30327">
    <property type="entry name" value="UNCHARACTERIZED PROTEIN YQGE"/>
    <property type="match status" value="1"/>
</dbReference>
<dbReference type="SUPFAM" id="SSF143456">
    <property type="entry name" value="VC0467-like"/>
    <property type="match status" value="1"/>
</dbReference>
<organism evidence="3 4">
    <name type="scientific">Caulobacter vibrioides</name>
    <name type="common">Caulobacter crescentus</name>
    <dbReference type="NCBI Taxonomy" id="155892"/>
    <lineage>
        <taxon>Bacteria</taxon>
        <taxon>Pseudomonadati</taxon>
        <taxon>Pseudomonadota</taxon>
        <taxon>Alphaproteobacteria</taxon>
        <taxon>Caulobacterales</taxon>
        <taxon>Caulobacteraceae</taxon>
        <taxon>Caulobacter</taxon>
    </lineage>
</organism>
<dbReference type="PANTHER" id="PTHR30327:SF1">
    <property type="entry name" value="UPF0301 PROTEIN YQGE"/>
    <property type="match status" value="1"/>
</dbReference>
<dbReference type="Gene3D" id="3.40.1740.10">
    <property type="entry name" value="VC0467-like"/>
    <property type="match status" value="1"/>
</dbReference>
<evidence type="ECO:0000313" key="3">
    <source>
        <dbReference type="EMBL" id="OYX04597.1"/>
    </source>
</evidence>
<evidence type="ECO:0000256" key="2">
    <source>
        <dbReference type="HAMAP-Rule" id="MF_00758"/>
    </source>
</evidence>
<dbReference type="GO" id="GO:0005829">
    <property type="term" value="C:cytosol"/>
    <property type="evidence" value="ECO:0007669"/>
    <property type="project" value="TreeGrafter"/>
</dbReference>
<protein>
    <recommendedName>
        <fullName evidence="2">UPF0301 protein B7Z12_06050</fullName>
    </recommendedName>
</protein>
<sequence length="195" mass="21109">MASLIDDDDGAFLIGRLLVAMPGIEDPRFERTVLYLCAHDEDAAMGVAVNRPVEGLTVFELLNRLGVKSEIQAPGDLVLLGGPLERERGFVLHTDDFNSPDSTLAVADGVALTATRDALDAMASAYKRPRKSLLALGYAGWGPGQLEQELRDNVWLICDADEGLLFDEDHEHKWTRALAKLGITADHLSATAGRA</sequence>
<dbReference type="Pfam" id="PF02622">
    <property type="entry name" value="DUF179"/>
    <property type="match status" value="1"/>
</dbReference>
<evidence type="ECO:0000256" key="1">
    <source>
        <dbReference type="ARBA" id="ARBA00009600"/>
    </source>
</evidence>
<name>A0A258DA47_CAUVI</name>
<dbReference type="HAMAP" id="MF_00758">
    <property type="entry name" value="UPF0301"/>
    <property type="match status" value="1"/>
</dbReference>
<dbReference type="Proteomes" id="UP000215616">
    <property type="component" value="Unassembled WGS sequence"/>
</dbReference>
<accession>A0A258DA47</accession>
<comment type="caution">
    <text evidence="3">The sequence shown here is derived from an EMBL/GenBank/DDBJ whole genome shotgun (WGS) entry which is preliminary data.</text>
</comment>
<evidence type="ECO:0000313" key="4">
    <source>
        <dbReference type="Proteomes" id="UP000215616"/>
    </source>
</evidence>